<dbReference type="GO" id="GO:0032797">
    <property type="term" value="C:SMN complex"/>
    <property type="evidence" value="ECO:0007669"/>
    <property type="project" value="TreeGrafter"/>
</dbReference>
<dbReference type="Gene3D" id="1.20.58.1070">
    <property type="match status" value="1"/>
</dbReference>
<dbReference type="PANTHER" id="PTHR12794:SF0">
    <property type="entry name" value="GEM-ASSOCIATED PROTEIN 2"/>
    <property type="match status" value="1"/>
</dbReference>
<sequence length="337" mass="36089">MEPVLPVYDDDFTRDEILARAKLGEPPLSAEEYLLRVRYEAEGIPDVVTADPSVTETVGSQHSASSSSAAAAAVAAAASTYIPRLEPVVTCSKSLLAADEWEREALAAFVDIRQYLVYWASQGVGSKYLVYWTSQGVGSKESGQRVEVPALKDEQGWHIYCLGCAEVAEGDETEPPLPETGEQGGTEGAEGEIEDGELELQEAQGGFEGEERVLEGEEEGGGTGGLGGAEGGGEGDESIEAEGDAPAEEARAWGLDWLERCPEGNPPSTALLLQLDQVAVIRVLTHHAGWLRWRSLSNARAAWLYALLARLEKPAPLARLEKSASAPRREKAQMIGI</sequence>
<reference evidence="3" key="1">
    <citation type="submission" date="2021-02" db="EMBL/GenBank/DDBJ databases">
        <title>First Annotated Genome of the Yellow-green Alga Tribonema minus.</title>
        <authorList>
            <person name="Mahan K.M."/>
        </authorList>
    </citation>
    <scope>NUCLEOTIDE SEQUENCE</scope>
    <source>
        <strain evidence="3">UTEX B ZZ1240</strain>
    </source>
</reference>
<accession>A0A835ZAJ0</accession>
<dbReference type="GO" id="GO:0000387">
    <property type="term" value="P:spliceosomal snRNP assembly"/>
    <property type="evidence" value="ECO:0007669"/>
    <property type="project" value="InterPro"/>
</dbReference>
<evidence type="ECO:0000313" key="4">
    <source>
        <dbReference type="Proteomes" id="UP000664859"/>
    </source>
</evidence>
<feature type="compositionally biased region" description="Gly residues" evidence="2">
    <location>
        <begin position="221"/>
        <end position="232"/>
    </location>
</feature>
<protein>
    <submittedName>
        <fullName evidence="3">Survival motor neuron interacting protein 1-domain-containing protein</fullName>
    </submittedName>
</protein>
<dbReference type="PANTHER" id="PTHR12794">
    <property type="entry name" value="GEMIN2"/>
    <property type="match status" value="1"/>
</dbReference>
<evidence type="ECO:0000256" key="2">
    <source>
        <dbReference type="SAM" id="MobiDB-lite"/>
    </source>
</evidence>
<proteinExistence type="inferred from homology"/>
<organism evidence="3 4">
    <name type="scientific">Tribonema minus</name>
    <dbReference type="NCBI Taxonomy" id="303371"/>
    <lineage>
        <taxon>Eukaryota</taxon>
        <taxon>Sar</taxon>
        <taxon>Stramenopiles</taxon>
        <taxon>Ochrophyta</taxon>
        <taxon>PX clade</taxon>
        <taxon>Xanthophyceae</taxon>
        <taxon>Tribonematales</taxon>
        <taxon>Tribonemataceae</taxon>
        <taxon>Tribonema</taxon>
    </lineage>
</organism>
<dbReference type="EMBL" id="JAFCMP010000027">
    <property type="protein sequence ID" value="KAG5190802.1"/>
    <property type="molecule type" value="Genomic_DNA"/>
</dbReference>
<dbReference type="AlphaFoldDB" id="A0A835ZAJ0"/>
<feature type="region of interest" description="Disordered" evidence="2">
    <location>
        <begin position="214"/>
        <end position="246"/>
    </location>
</feature>
<dbReference type="GO" id="GO:0005634">
    <property type="term" value="C:nucleus"/>
    <property type="evidence" value="ECO:0007669"/>
    <property type="project" value="TreeGrafter"/>
</dbReference>
<dbReference type="Proteomes" id="UP000664859">
    <property type="component" value="Unassembled WGS sequence"/>
</dbReference>
<gene>
    <name evidence="3" type="ORF">JKP88DRAFT_352506</name>
</gene>
<name>A0A835ZAJ0_9STRA</name>
<keyword evidence="4" id="KW-1185">Reference proteome</keyword>
<comment type="similarity">
    <text evidence="1">Belongs to the gemin-2 family.</text>
</comment>
<dbReference type="Pfam" id="PF04938">
    <property type="entry name" value="SIP1"/>
    <property type="match status" value="1"/>
</dbReference>
<feature type="region of interest" description="Disordered" evidence="2">
    <location>
        <begin position="169"/>
        <end position="191"/>
    </location>
</feature>
<dbReference type="OrthoDB" id="428895at2759"/>
<feature type="compositionally biased region" description="Acidic residues" evidence="2">
    <location>
        <begin position="233"/>
        <end position="246"/>
    </location>
</feature>
<comment type="caution">
    <text evidence="3">The sequence shown here is derived from an EMBL/GenBank/DDBJ whole genome shotgun (WGS) entry which is preliminary data.</text>
</comment>
<evidence type="ECO:0000313" key="3">
    <source>
        <dbReference type="EMBL" id="KAG5190802.1"/>
    </source>
</evidence>
<dbReference type="InterPro" id="IPR035426">
    <property type="entry name" value="Gemin2/Brr1"/>
</dbReference>
<evidence type="ECO:0000256" key="1">
    <source>
        <dbReference type="ARBA" id="ARBA00025758"/>
    </source>
</evidence>